<reference evidence="3" key="2">
    <citation type="submission" date="2023-01" db="EMBL/GenBank/DDBJ databases">
        <title>Draft genome sequence of Agaribacter marinus strain NBRC 110023.</title>
        <authorList>
            <person name="Sun Q."/>
            <person name="Mori K."/>
        </authorList>
    </citation>
    <scope>NUCLEOTIDE SEQUENCE</scope>
    <source>
        <strain evidence="3">NBRC 110023</strain>
    </source>
</reference>
<protein>
    <recommendedName>
        <fullName evidence="5">6-phosphogluconolactonase</fullName>
    </recommendedName>
</protein>
<dbReference type="InterPro" id="IPR015943">
    <property type="entry name" value="WD40/YVTN_repeat-like_dom_sf"/>
</dbReference>
<evidence type="ECO:0000313" key="4">
    <source>
        <dbReference type="Proteomes" id="UP001156601"/>
    </source>
</evidence>
<comment type="caution">
    <text evidence="3">The sequence shown here is derived from an EMBL/GenBank/DDBJ whole genome shotgun (WGS) entry which is preliminary data.</text>
</comment>
<keyword evidence="2" id="KW-0119">Carbohydrate metabolism</keyword>
<dbReference type="PANTHER" id="PTHR30344">
    <property type="entry name" value="6-PHOSPHOGLUCONOLACTONASE-RELATED"/>
    <property type="match status" value="1"/>
</dbReference>
<dbReference type="Proteomes" id="UP001156601">
    <property type="component" value="Unassembled WGS sequence"/>
</dbReference>
<evidence type="ECO:0000256" key="1">
    <source>
        <dbReference type="ARBA" id="ARBA00005564"/>
    </source>
</evidence>
<evidence type="ECO:0000313" key="3">
    <source>
        <dbReference type="EMBL" id="GLR71851.1"/>
    </source>
</evidence>
<dbReference type="PANTHER" id="PTHR30344:SF1">
    <property type="entry name" value="6-PHOSPHOGLUCONOLACTONASE"/>
    <property type="match status" value="1"/>
</dbReference>
<dbReference type="AlphaFoldDB" id="A0AA37WI62"/>
<keyword evidence="2" id="KW-0313">Glucose metabolism</keyword>
<proteinExistence type="inferred from homology"/>
<name>A0AA37WI62_9ALTE</name>
<dbReference type="InterPro" id="IPR011048">
    <property type="entry name" value="Haem_d1_sf"/>
</dbReference>
<gene>
    <name evidence="3" type="primary">ywcC</name>
    <name evidence="3" type="ORF">GCM10007852_27590</name>
</gene>
<dbReference type="InterPro" id="IPR019405">
    <property type="entry name" value="Lactonase_7-beta_prop"/>
</dbReference>
<dbReference type="InterPro" id="IPR050282">
    <property type="entry name" value="Cycloisomerase_2"/>
</dbReference>
<accession>A0AA37WI62</accession>
<organism evidence="3 4">
    <name type="scientific">Agaribacter marinus</name>
    <dbReference type="NCBI Taxonomy" id="1431249"/>
    <lineage>
        <taxon>Bacteria</taxon>
        <taxon>Pseudomonadati</taxon>
        <taxon>Pseudomonadota</taxon>
        <taxon>Gammaproteobacteria</taxon>
        <taxon>Alteromonadales</taxon>
        <taxon>Alteromonadaceae</taxon>
        <taxon>Agaribacter</taxon>
    </lineage>
</organism>
<evidence type="ECO:0008006" key="5">
    <source>
        <dbReference type="Google" id="ProtNLM"/>
    </source>
</evidence>
<sequence>MVNNMLNKDNPFTKPWQARLQKALKTAVFAAVLVTLGACKNVPNTLPHEDDLSMRPDIEHFIIGGYGTSAESGIQLVSYDTNAQLLAKKQLVAAAYNASYLAWLPQQRRLYSIATDEKKSPLLLQYSWNKNTQKFDLRESLNIDGRGICHINTNRDQSKVAVANYTSGDIGLFDITDTNTSALGKFNNVGKSITARQQSSHLHYVGWSNDNRYLYTSDLGTDEILVFDGQENALSRPLHRIKLDSGDGPRHLAFHPNQNIVFSLNELSNSITVYKQSSQTGKLDQLHKTLLHPQKQGETNNIASAIRIDKSGKHLYAAVRGEDMLYAYEIKEKGKLSLINKVSSGGKHPRDFNFSSSQDYILVANQHSDTLNLIKRELSSGKLIPTGISLSITKPSYVSALGDKFVSTRTNP</sequence>
<dbReference type="SUPFAM" id="SSF51004">
    <property type="entry name" value="C-terminal (heme d1) domain of cytochrome cd1-nitrite reductase"/>
    <property type="match status" value="1"/>
</dbReference>
<comment type="similarity">
    <text evidence="1">Belongs to the cycloisomerase 2 family.</text>
</comment>
<dbReference type="RefSeq" id="WP_284218182.1">
    <property type="nucleotide sequence ID" value="NZ_BSOT01000006.1"/>
</dbReference>
<keyword evidence="4" id="KW-1185">Reference proteome</keyword>
<dbReference type="Pfam" id="PF10282">
    <property type="entry name" value="Lactonase"/>
    <property type="match status" value="1"/>
</dbReference>
<dbReference type="EMBL" id="BSOT01000006">
    <property type="protein sequence ID" value="GLR71851.1"/>
    <property type="molecule type" value="Genomic_DNA"/>
</dbReference>
<dbReference type="Gene3D" id="2.130.10.10">
    <property type="entry name" value="YVTN repeat-like/Quinoprotein amine dehydrogenase"/>
    <property type="match status" value="1"/>
</dbReference>
<reference evidence="3" key="1">
    <citation type="journal article" date="2014" name="Int. J. Syst. Evol. Microbiol.">
        <title>Complete genome sequence of Corynebacterium casei LMG S-19264T (=DSM 44701T), isolated from a smear-ripened cheese.</title>
        <authorList>
            <consortium name="US DOE Joint Genome Institute (JGI-PGF)"/>
            <person name="Walter F."/>
            <person name="Albersmeier A."/>
            <person name="Kalinowski J."/>
            <person name="Ruckert C."/>
        </authorList>
    </citation>
    <scope>NUCLEOTIDE SEQUENCE</scope>
    <source>
        <strain evidence="3">NBRC 110023</strain>
    </source>
</reference>
<dbReference type="GO" id="GO:0006006">
    <property type="term" value="P:glucose metabolic process"/>
    <property type="evidence" value="ECO:0007669"/>
    <property type="project" value="UniProtKB-KW"/>
</dbReference>
<evidence type="ECO:0000256" key="2">
    <source>
        <dbReference type="ARBA" id="ARBA00022526"/>
    </source>
</evidence>
<dbReference type="GO" id="GO:0017057">
    <property type="term" value="F:6-phosphogluconolactonase activity"/>
    <property type="evidence" value="ECO:0007669"/>
    <property type="project" value="TreeGrafter"/>
</dbReference>